<dbReference type="EMBL" id="BMAO01025810">
    <property type="protein sequence ID" value="GFR05048.1"/>
    <property type="molecule type" value="Genomic_DNA"/>
</dbReference>
<accession>A0A8X6J0U4</accession>
<keyword evidence="2" id="KW-1185">Reference proteome</keyword>
<comment type="caution">
    <text evidence="1">The sequence shown here is derived from an EMBL/GenBank/DDBJ whole genome shotgun (WGS) entry which is preliminary data.</text>
</comment>
<dbReference type="AlphaFoldDB" id="A0A8X6J0U4"/>
<proteinExistence type="predicted"/>
<evidence type="ECO:0008006" key="3">
    <source>
        <dbReference type="Google" id="ProtNLM"/>
    </source>
</evidence>
<evidence type="ECO:0000313" key="2">
    <source>
        <dbReference type="Proteomes" id="UP000887116"/>
    </source>
</evidence>
<reference evidence="1" key="1">
    <citation type="submission" date="2020-07" db="EMBL/GenBank/DDBJ databases">
        <title>Multicomponent nature underlies the extraordinary mechanical properties of spider dragline silk.</title>
        <authorList>
            <person name="Kono N."/>
            <person name="Nakamura H."/>
            <person name="Mori M."/>
            <person name="Yoshida Y."/>
            <person name="Ohtoshi R."/>
            <person name="Malay A.D."/>
            <person name="Moran D.A.P."/>
            <person name="Tomita M."/>
            <person name="Numata K."/>
            <person name="Arakawa K."/>
        </authorList>
    </citation>
    <scope>NUCLEOTIDE SEQUENCE</scope>
</reference>
<name>A0A8X6J0U4_TRICU</name>
<dbReference type="Proteomes" id="UP000887116">
    <property type="component" value="Unassembled WGS sequence"/>
</dbReference>
<gene>
    <name evidence="1" type="ORF">TNCT_464021</name>
</gene>
<protein>
    <recommendedName>
        <fullName evidence="3">C2H2-type domain-containing protein</fullName>
    </recommendedName>
</protein>
<evidence type="ECO:0000313" key="1">
    <source>
        <dbReference type="EMBL" id="GFR05048.1"/>
    </source>
</evidence>
<organism evidence="1 2">
    <name type="scientific">Trichonephila clavata</name>
    <name type="common">Joro spider</name>
    <name type="synonym">Nephila clavata</name>
    <dbReference type="NCBI Taxonomy" id="2740835"/>
    <lineage>
        <taxon>Eukaryota</taxon>
        <taxon>Metazoa</taxon>
        <taxon>Ecdysozoa</taxon>
        <taxon>Arthropoda</taxon>
        <taxon>Chelicerata</taxon>
        <taxon>Arachnida</taxon>
        <taxon>Araneae</taxon>
        <taxon>Araneomorphae</taxon>
        <taxon>Entelegynae</taxon>
        <taxon>Araneoidea</taxon>
        <taxon>Nephilidae</taxon>
        <taxon>Trichonephila</taxon>
    </lineage>
</organism>
<sequence length="101" mass="11462">MAEGNAGPPEEESFLVCLSCARVRREPGLIFTSVSSQEPPFTCVKCKNVFRRGLQPKRLSSCIFLPQCFVCGESFQRLSELFSHPCRDPSTDLWDFRRTLS</sequence>